<dbReference type="RefSeq" id="WP_345865452.1">
    <property type="nucleotide sequence ID" value="NZ_JBDIMF010000005.1"/>
</dbReference>
<keyword evidence="4" id="KW-1185">Reference proteome</keyword>
<feature type="domain" description="Resolvase/invertase-type recombinase catalytic" evidence="1">
    <location>
        <begin position="5"/>
        <end position="157"/>
    </location>
</feature>
<protein>
    <submittedName>
        <fullName evidence="3">Recombinase family protein</fullName>
    </submittedName>
</protein>
<organism evidence="3 4">
    <name type="scientific">Sphingomonas qilianensis</name>
    <dbReference type="NCBI Taxonomy" id="1736690"/>
    <lineage>
        <taxon>Bacteria</taxon>
        <taxon>Pseudomonadati</taxon>
        <taxon>Pseudomonadota</taxon>
        <taxon>Alphaproteobacteria</taxon>
        <taxon>Sphingomonadales</taxon>
        <taxon>Sphingomonadaceae</taxon>
        <taxon>Sphingomonas</taxon>
    </lineage>
</organism>
<comment type="caution">
    <text evidence="3">The sequence shown here is derived from an EMBL/GenBank/DDBJ whole genome shotgun (WGS) entry which is preliminary data.</text>
</comment>
<dbReference type="InterPro" id="IPR011109">
    <property type="entry name" value="DNA_bind_recombinase_dom"/>
</dbReference>
<dbReference type="PANTHER" id="PTHR30461">
    <property type="entry name" value="DNA-INVERTASE FROM LAMBDOID PROPHAGE"/>
    <property type="match status" value="1"/>
</dbReference>
<dbReference type="Gene3D" id="3.90.1750.20">
    <property type="entry name" value="Putative Large Serine Recombinase, Chain B, Domain 2"/>
    <property type="match status" value="1"/>
</dbReference>
<dbReference type="PROSITE" id="PS51737">
    <property type="entry name" value="RECOMBINASE_DNA_BIND"/>
    <property type="match status" value="1"/>
</dbReference>
<dbReference type="InterPro" id="IPR036162">
    <property type="entry name" value="Resolvase-like_N_sf"/>
</dbReference>
<dbReference type="Gene3D" id="3.40.50.1390">
    <property type="entry name" value="Resolvase, N-terminal catalytic domain"/>
    <property type="match status" value="1"/>
</dbReference>
<feature type="domain" description="Recombinase" evidence="2">
    <location>
        <begin position="165"/>
        <end position="279"/>
    </location>
</feature>
<evidence type="ECO:0000313" key="3">
    <source>
        <dbReference type="EMBL" id="MEN2787330.1"/>
    </source>
</evidence>
<dbReference type="SUPFAM" id="SSF53041">
    <property type="entry name" value="Resolvase-like"/>
    <property type="match status" value="1"/>
</dbReference>
<dbReference type="EMBL" id="JBDIMF010000005">
    <property type="protein sequence ID" value="MEN2787330.1"/>
    <property type="molecule type" value="Genomic_DNA"/>
</dbReference>
<dbReference type="SMART" id="SM00857">
    <property type="entry name" value="Resolvase"/>
    <property type="match status" value="1"/>
</dbReference>
<sequence length="554" mass="60625">MNRVRCAIYTRKSSEEGLEQAFNSLDAQREACAAYVLSQASEGWNALPDIYDDGGLSGGSLERPALQRLLADIAAGKVDIIVVYKVDRLTRSLLDFAKLVEVFDKAGVSFVSITQSFNTTTSMGRLTLNMLLSFAQFEREVTAERIRDKIAASKAKGMWMGGLPPLGYRPDGRTLTIVEAHAAIVRDIYQRYLDIGNVRLLVDQLDAERIRTPVRQMANGRSFGGATFSRGQVYAILKNPIYIGEIPHRDKRHKGLHAPIIDGQVWEATQTLLAGHVPGLRRKSNTASGSLLAGLIVDDASEKLIAAHACKGKVRYRYYVSQSAHHGTCDGKGLRIPAREIETATIEALAAAFDDPMSLLAHLGIPLAPADVERIFCAASVAAATIRRREPQMVRALVAQIIVHPATLQIELNTIAVAENLSVETTAEADAPITLTCPVRITRTGHRLRLVQNDGRSVAAAPPDASMIRLLVKAHGWWGQLQRGEITITELADAEGVMKSYVTRVVRLAFLAPSVVDDVLAGRQVATIDAKRLAFTAKLPTCWTEQRRHFEISL</sequence>
<dbReference type="CDD" id="cd03768">
    <property type="entry name" value="SR_ResInv"/>
    <property type="match status" value="1"/>
</dbReference>
<reference evidence="3 4" key="1">
    <citation type="submission" date="2024-05" db="EMBL/GenBank/DDBJ databases">
        <authorList>
            <person name="Liu Q."/>
            <person name="Xin Y.-H."/>
        </authorList>
    </citation>
    <scope>NUCLEOTIDE SEQUENCE [LARGE SCALE GENOMIC DNA]</scope>
    <source>
        <strain evidence="3 4">CGMCC 1.15349</strain>
    </source>
</reference>
<dbReference type="Proteomes" id="UP001404104">
    <property type="component" value="Unassembled WGS sequence"/>
</dbReference>
<dbReference type="PANTHER" id="PTHR30461:SF23">
    <property type="entry name" value="DNA RECOMBINASE-RELATED"/>
    <property type="match status" value="1"/>
</dbReference>
<evidence type="ECO:0000259" key="1">
    <source>
        <dbReference type="PROSITE" id="PS51736"/>
    </source>
</evidence>
<dbReference type="InterPro" id="IPR038109">
    <property type="entry name" value="DNA_bind_recomb_sf"/>
</dbReference>
<proteinExistence type="predicted"/>
<evidence type="ECO:0000313" key="4">
    <source>
        <dbReference type="Proteomes" id="UP001404104"/>
    </source>
</evidence>
<gene>
    <name evidence="3" type="ORF">ABC969_12980</name>
</gene>
<dbReference type="InterPro" id="IPR006119">
    <property type="entry name" value="Resolv_N"/>
</dbReference>
<name>A0ABU9XUV2_9SPHN</name>
<dbReference type="PROSITE" id="PS51736">
    <property type="entry name" value="RECOMBINASES_3"/>
    <property type="match status" value="1"/>
</dbReference>
<dbReference type="Pfam" id="PF00239">
    <property type="entry name" value="Resolvase"/>
    <property type="match status" value="1"/>
</dbReference>
<dbReference type="Pfam" id="PF07508">
    <property type="entry name" value="Recombinase"/>
    <property type="match status" value="1"/>
</dbReference>
<evidence type="ECO:0000259" key="2">
    <source>
        <dbReference type="PROSITE" id="PS51737"/>
    </source>
</evidence>
<accession>A0ABU9XUV2</accession>
<dbReference type="InterPro" id="IPR050639">
    <property type="entry name" value="SSR_resolvase"/>
</dbReference>